<dbReference type="CDD" id="cd05233">
    <property type="entry name" value="SDR_c"/>
    <property type="match status" value="1"/>
</dbReference>
<dbReference type="InterPro" id="IPR002347">
    <property type="entry name" value="SDR_fam"/>
</dbReference>
<dbReference type="SUPFAM" id="SSF51735">
    <property type="entry name" value="NAD(P)-binding Rossmann-fold domains"/>
    <property type="match status" value="1"/>
</dbReference>
<keyword evidence="3" id="KW-1185">Reference proteome</keyword>
<dbReference type="Proteomes" id="UP000465609">
    <property type="component" value="Chromosome"/>
</dbReference>
<organism evidence="2 3">
    <name type="scientific">Mycolicibacterium aubagnense</name>
    <dbReference type="NCBI Taxonomy" id="319707"/>
    <lineage>
        <taxon>Bacteria</taxon>
        <taxon>Bacillati</taxon>
        <taxon>Actinomycetota</taxon>
        <taxon>Actinomycetes</taxon>
        <taxon>Mycobacteriales</taxon>
        <taxon>Mycobacteriaceae</taxon>
        <taxon>Mycolicibacterium</taxon>
    </lineage>
</organism>
<dbReference type="Gene3D" id="3.40.50.720">
    <property type="entry name" value="NAD(P)-binding Rossmann-like Domain"/>
    <property type="match status" value="1"/>
</dbReference>
<gene>
    <name evidence="2" type="ORF">MAUB_37440</name>
</gene>
<dbReference type="InterPro" id="IPR036291">
    <property type="entry name" value="NAD(P)-bd_dom_sf"/>
</dbReference>
<reference evidence="2 3" key="1">
    <citation type="journal article" date="2019" name="Emerg. Microbes Infect.">
        <title>Comprehensive subspecies identification of 175 nontuberculous mycobacteria species based on 7547 genomic profiles.</title>
        <authorList>
            <person name="Matsumoto Y."/>
            <person name="Kinjo T."/>
            <person name="Motooka D."/>
            <person name="Nabeya D."/>
            <person name="Jung N."/>
            <person name="Uechi K."/>
            <person name="Horii T."/>
            <person name="Iida T."/>
            <person name="Fujita J."/>
            <person name="Nakamura S."/>
        </authorList>
    </citation>
    <scope>NUCLEOTIDE SEQUENCE [LARGE SCALE GENOMIC DNA]</scope>
    <source>
        <strain evidence="2 3">JCM 15296</strain>
    </source>
</reference>
<evidence type="ECO:0000256" key="1">
    <source>
        <dbReference type="ARBA" id="ARBA00023002"/>
    </source>
</evidence>
<accession>A0ABN5YY92</accession>
<dbReference type="PANTHER" id="PTHR43658:SF8">
    <property type="entry name" value="17-BETA-HYDROXYSTEROID DEHYDROGENASE 14-RELATED"/>
    <property type="match status" value="1"/>
</dbReference>
<dbReference type="EMBL" id="AP022577">
    <property type="protein sequence ID" value="BBX85871.1"/>
    <property type="molecule type" value="Genomic_DNA"/>
</dbReference>
<name>A0ABN5YY92_9MYCO</name>
<dbReference type="Pfam" id="PF00106">
    <property type="entry name" value="adh_short"/>
    <property type="match status" value="1"/>
</dbReference>
<sequence length="249" mass="25385">MTTTAVINGGNTAIVSGAGRGFGRAISVALVSAGWHVVGVARTESDLESLQAEVGDRFTPCPGDATDEELGALLIAHHRPQLLVLNAGATPPTAPLSRQTWETFSENWHTDTRHVFGWTKAALNAPLQSGSTVIAMSSGAALRGSPLSGGFAGANATVRFISDYATEEAGQANLGIRFVTLYPMLSPTGVGAVGVTAYAAAQGIDPETFIARLQPVLTADIVAKTVVELAADSSPAAGYVLTGAGASPV</sequence>
<dbReference type="RefSeq" id="WP_138228274.1">
    <property type="nucleotide sequence ID" value="NZ_AP022577.1"/>
</dbReference>
<evidence type="ECO:0000313" key="2">
    <source>
        <dbReference type="EMBL" id="BBX85871.1"/>
    </source>
</evidence>
<protein>
    <submittedName>
        <fullName evidence="2">Short-chain dehydrogenase</fullName>
    </submittedName>
</protein>
<keyword evidence="1" id="KW-0560">Oxidoreductase</keyword>
<proteinExistence type="predicted"/>
<evidence type="ECO:0000313" key="3">
    <source>
        <dbReference type="Proteomes" id="UP000465609"/>
    </source>
</evidence>
<dbReference type="PANTHER" id="PTHR43658">
    <property type="entry name" value="SHORT-CHAIN DEHYDROGENASE/REDUCTASE"/>
    <property type="match status" value="1"/>
</dbReference>